<evidence type="ECO:0000256" key="1">
    <source>
        <dbReference type="ARBA" id="ARBA00004651"/>
    </source>
</evidence>
<evidence type="ECO:0000256" key="9">
    <source>
        <dbReference type="ARBA" id="ARBA00023065"/>
    </source>
</evidence>
<keyword evidence="11 15" id="KW-0472">Membrane</keyword>
<protein>
    <recommendedName>
        <fullName evidence="12 15">Ferrous iron transport protein B</fullName>
    </recommendedName>
</protein>
<gene>
    <name evidence="17" type="primary">feoB</name>
    <name evidence="17" type="ORF">KC729_05130</name>
</gene>
<dbReference type="InterPro" id="IPR050860">
    <property type="entry name" value="FeoB_GTPase"/>
</dbReference>
<feature type="transmembrane region" description="Helical" evidence="15">
    <location>
        <begin position="542"/>
        <end position="563"/>
    </location>
</feature>
<evidence type="ECO:0000256" key="7">
    <source>
        <dbReference type="ARBA" id="ARBA00022989"/>
    </source>
</evidence>
<feature type="binding site" evidence="13">
    <location>
        <begin position="27"/>
        <end position="34"/>
    </location>
    <ligand>
        <name>GTP</name>
        <dbReference type="ChEBI" id="CHEBI:37565"/>
        <label>1</label>
    </ligand>
</feature>
<keyword evidence="10 13" id="KW-0342">GTP-binding</keyword>
<dbReference type="Pfam" id="PF07664">
    <property type="entry name" value="FeoB_C"/>
    <property type="match status" value="1"/>
</dbReference>
<dbReference type="InterPro" id="IPR011640">
    <property type="entry name" value="Fe2_transport_prot_B_C"/>
</dbReference>
<dbReference type="Proteomes" id="UP000697710">
    <property type="component" value="Unassembled WGS sequence"/>
</dbReference>
<dbReference type="PRINTS" id="PR00326">
    <property type="entry name" value="GTP1OBG"/>
</dbReference>
<dbReference type="InterPro" id="IPR030389">
    <property type="entry name" value="G_FEOB_dom"/>
</dbReference>
<accession>A0A956RN19</accession>
<dbReference type="PANTHER" id="PTHR43185:SF1">
    <property type="entry name" value="FE(2+) TRANSPORTER FEOB"/>
    <property type="match status" value="1"/>
</dbReference>
<dbReference type="GO" id="GO:0015093">
    <property type="term" value="F:ferrous iron transmembrane transporter activity"/>
    <property type="evidence" value="ECO:0007669"/>
    <property type="project" value="UniProtKB-UniRule"/>
</dbReference>
<feature type="transmembrane region" description="Helical" evidence="15">
    <location>
        <begin position="674"/>
        <end position="697"/>
    </location>
</feature>
<dbReference type="Pfam" id="PF02421">
    <property type="entry name" value="FeoB_N"/>
    <property type="match status" value="1"/>
</dbReference>
<sequence>MNPVESVARQAPVQSTPAALFRIAVLGNPNTGKSTLFNALTGSRQKIGNYPGVTVERKVGRLRAEGPTSPIELIDLPGTYSMAARSLDEQLATEVLLGRVAGEDPVQGLLVVVDASNLERNLYLTTQLLEFGLPVVVALTMIDIAEHRGIEIDGRRLADALNAPVVAVHPVSGKGIDELRARMADLGDMPARVRPPIPYPEPLRRGVEAMQHRLEPHGLRPGFAEAIRLLVDQGGAIERSLSERSGTEAVALVRTIREENADPAQPYILQESVTRYAWIREIVSQTVRRQAVSRGSQGQERLDRVLTHKFWGLLALVIVMGAVFQSIFSAATPAMDLIDRGTGALGTLASGALGDGALGSLVVDGVIGGVGSVVIFLPQILILFFLIALLEESGYLARAAFLMDRIFARVGLSGRSFIPLLSSFACAVPGVMASRVIEDRKTRMATILLAPLMSCSARLPVYTVLIAAVVPSVMVLGLVDTQALAMLAMYLLGITLAWPLGWIFRRTLFRGKSSAFLIELPPYRVPQWNSVLRTVLERGWAFLVRAGTVIFAISIVVWALNYFPHPTEIHDRYDGLRNQTTDASALTELDAREAAEYQHQSFLGKAGKLIEPLVRPLGWDWRIGSAAIASFPAREVVISTLGVIFSVGDSENEDTLRRSIVNARREDGSRLFDLATALSLMVFFALCAQCAATLAVIRREANSWRWPAFVFGYMSVLAYLGALCTYQVTRLLTGVSG</sequence>
<feature type="binding site" evidence="13">
    <location>
        <begin position="52"/>
        <end position="56"/>
    </location>
    <ligand>
        <name>GTP</name>
        <dbReference type="ChEBI" id="CHEBI:37565"/>
        <label>1</label>
    </ligand>
</feature>
<keyword evidence="5 15" id="KW-0812">Transmembrane</keyword>
<keyword evidence="7 15" id="KW-1133">Transmembrane helix</keyword>
<evidence type="ECO:0000256" key="5">
    <source>
        <dbReference type="ARBA" id="ARBA00022692"/>
    </source>
</evidence>
<keyword evidence="3" id="KW-1003">Cell membrane</keyword>
<feature type="transmembrane region" description="Helical" evidence="15">
    <location>
        <begin position="485"/>
        <end position="504"/>
    </location>
</feature>
<evidence type="ECO:0000313" key="17">
    <source>
        <dbReference type="EMBL" id="MCA9727046.1"/>
    </source>
</evidence>
<dbReference type="GO" id="GO:0005525">
    <property type="term" value="F:GTP binding"/>
    <property type="evidence" value="ECO:0007669"/>
    <property type="project" value="UniProtKB-KW"/>
</dbReference>
<feature type="binding site" evidence="14">
    <location>
        <position position="41"/>
    </location>
    <ligand>
        <name>Mg(2+)</name>
        <dbReference type="ChEBI" id="CHEBI:18420"/>
        <label>2</label>
    </ligand>
</feature>
<feature type="binding site" evidence="14">
    <location>
        <position position="39"/>
    </location>
    <ligand>
        <name>Mg(2+)</name>
        <dbReference type="ChEBI" id="CHEBI:18420"/>
        <label>2</label>
    </ligand>
</feature>
<comment type="similarity">
    <text evidence="15">Belongs to the TRAFAC class TrmE-Era-EngA-EngB-Septin-like GTPase superfamily. FeoB GTPase (TC 9.A.8) family.</text>
</comment>
<organism evidence="17 18">
    <name type="scientific">Eiseniibacteriota bacterium</name>
    <dbReference type="NCBI Taxonomy" id="2212470"/>
    <lineage>
        <taxon>Bacteria</taxon>
        <taxon>Candidatus Eiseniibacteriota</taxon>
    </lineage>
</organism>
<comment type="caution">
    <text evidence="15">Lacks conserved residue(s) required for the propagation of feature annotation.</text>
</comment>
<dbReference type="CDD" id="cd01879">
    <property type="entry name" value="FeoB"/>
    <property type="match status" value="1"/>
</dbReference>
<keyword evidence="9" id="KW-0406">Ion transport</keyword>
<reference evidence="17" key="2">
    <citation type="journal article" date="2021" name="Microbiome">
        <title>Successional dynamics and alternative stable states in a saline activated sludge microbial community over 9 years.</title>
        <authorList>
            <person name="Wang Y."/>
            <person name="Ye J."/>
            <person name="Ju F."/>
            <person name="Liu L."/>
            <person name="Boyd J.A."/>
            <person name="Deng Y."/>
            <person name="Parks D.H."/>
            <person name="Jiang X."/>
            <person name="Yin X."/>
            <person name="Woodcroft B.J."/>
            <person name="Tyson G.W."/>
            <person name="Hugenholtz P."/>
            <person name="Polz M.F."/>
            <person name="Zhang T."/>
        </authorList>
    </citation>
    <scope>NUCLEOTIDE SEQUENCE</scope>
    <source>
        <strain evidence="17">HKST-UBA01</strain>
    </source>
</reference>
<evidence type="ECO:0000256" key="6">
    <source>
        <dbReference type="ARBA" id="ARBA00022741"/>
    </source>
</evidence>
<evidence type="ECO:0000256" key="8">
    <source>
        <dbReference type="ARBA" id="ARBA00023004"/>
    </source>
</evidence>
<keyword evidence="6 13" id="KW-0547">Nucleotide-binding</keyword>
<name>A0A956RN19_UNCEI</name>
<dbReference type="EMBL" id="JAGQHR010000101">
    <property type="protein sequence ID" value="MCA9727046.1"/>
    <property type="molecule type" value="Genomic_DNA"/>
</dbReference>
<dbReference type="InterPro" id="IPR003373">
    <property type="entry name" value="Fe2_transport_prot-B"/>
</dbReference>
<evidence type="ECO:0000313" key="18">
    <source>
        <dbReference type="Proteomes" id="UP000697710"/>
    </source>
</evidence>
<dbReference type="SUPFAM" id="SSF52540">
    <property type="entry name" value="P-loop containing nucleoside triphosphate hydrolases"/>
    <property type="match status" value="1"/>
</dbReference>
<feature type="transmembrane region" description="Helical" evidence="15">
    <location>
        <begin position="310"/>
        <end position="331"/>
    </location>
</feature>
<evidence type="ECO:0000256" key="15">
    <source>
        <dbReference type="RuleBase" id="RU362098"/>
    </source>
</evidence>
<dbReference type="InterPro" id="IPR027417">
    <property type="entry name" value="P-loop_NTPase"/>
</dbReference>
<dbReference type="Gene3D" id="3.40.50.300">
    <property type="entry name" value="P-loop containing nucleotide triphosphate hydrolases"/>
    <property type="match status" value="1"/>
</dbReference>
<dbReference type="PANTHER" id="PTHR43185">
    <property type="entry name" value="FERROUS IRON TRANSPORT PROTEIN B"/>
    <property type="match status" value="1"/>
</dbReference>
<comment type="subcellular location">
    <subcellularLocation>
        <location evidence="15">Cell inner membrane</location>
        <topology evidence="15">Multi-pass membrane protein</topology>
    </subcellularLocation>
    <subcellularLocation>
        <location evidence="1">Cell membrane</location>
        <topology evidence="1">Multi-pass membrane protein</topology>
    </subcellularLocation>
</comment>
<comment type="caution">
    <text evidence="17">The sequence shown here is derived from an EMBL/GenBank/DDBJ whole genome shotgun (WGS) entry which is preliminary data.</text>
</comment>
<dbReference type="NCBIfam" id="TIGR00437">
    <property type="entry name" value="feoB"/>
    <property type="match status" value="1"/>
</dbReference>
<feature type="binding site" evidence="14">
    <location>
        <position position="42"/>
    </location>
    <ligand>
        <name>Mg(2+)</name>
        <dbReference type="ChEBI" id="CHEBI:18420"/>
        <label>2</label>
    </ligand>
</feature>
<reference evidence="17" key="1">
    <citation type="submission" date="2020-04" db="EMBL/GenBank/DDBJ databases">
        <authorList>
            <person name="Zhang T."/>
        </authorList>
    </citation>
    <scope>NUCLEOTIDE SEQUENCE</scope>
    <source>
        <strain evidence="17">HKST-UBA01</strain>
    </source>
</reference>
<keyword evidence="8 15" id="KW-0408">Iron</keyword>
<keyword evidence="14" id="KW-0460">Magnesium</keyword>
<evidence type="ECO:0000259" key="16">
    <source>
        <dbReference type="PROSITE" id="PS51711"/>
    </source>
</evidence>
<dbReference type="InterPro" id="IPR006073">
    <property type="entry name" value="GTP-bd"/>
</dbReference>
<dbReference type="InterPro" id="IPR011642">
    <property type="entry name" value="Gate_dom"/>
</dbReference>
<keyword evidence="2 15" id="KW-0813">Transport</keyword>
<dbReference type="GO" id="GO:0005886">
    <property type="term" value="C:plasma membrane"/>
    <property type="evidence" value="ECO:0007669"/>
    <property type="project" value="UniProtKB-SubCell"/>
</dbReference>
<dbReference type="PROSITE" id="PS51711">
    <property type="entry name" value="G_FEOB"/>
    <property type="match status" value="1"/>
</dbReference>
<feature type="binding site" evidence="13">
    <location>
        <begin position="75"/>
        <end position="78"/>
    </location>
    <ligand>
        <name>GTP</name>
        <dbReference type="ChEBI" id="CHEBI:37565"/>
        <label>1</label>
    </ligand>
</feature>
<evidence type="ECO:0000256" key="10">
    <source>
        <dbReference type="ARBA" id="ARBA00023134"/>
    </source>
</evidence>
<dbReference type="GO" id="GO:0046872">
    <property type="term" value="F:metal ion binding"/>
    <property type="evidence" value="ECO:0007669"/>
    <property type="project" value="UniProtKB-KW"/>
</dbReference>
<dbReference type="AlphaFoldDB" id="A0A956RN19"/>
<feature type="transmembrane region" description="Helical" evidence="15">
    <location>
        <begin position="370"/>
        <end position="390"/>
    </location>
</feature>
<evidence type="ECO:0000256" key="14">
    <source>
        <dbReference type="PIRSR" id="PIRSR603373-2"/>
    </source>
</evidence>
<keyword evidence="4 15" id="KW-0410">Iron transport</keyword>
<evidence type="ECO:0000256" key="12">
    <source>
        <dbReference type="NCBIfam" id="TIGR00437"/>
    </source>
</evidence>
<feature type="domain" description="FeoB-type G" evidence="16">
    <location>
        <begin position="20"/>
        <end position="189"/>
    </location>
</feature>
<evidence type="ECO:0000256" key="11">
    <source>
        <dbReference type="ARBA" id="ARBA00023136"/>
    </source>
</evidence>
<evidence type="ECO:0000256" key="4">
    <source>
        <dbReference type="ARBA" id="ARBA00022496"/>
    </source>
</evidence>
<comment type="function">
    <text evidence="15">Probable transporter of a GTP-driven Fe(2+) uptake system.</text>
</comment>
<evidence type="ECO:0000256" key="3">
    <source>
        <dbReference type="ARBA" id="ARBA00022475"/>
    </source>
</evidence>
<keyword evidence="14" id="KW-0479">Metal-binding</keyword>
<evidence type="ECO:0000256" key="13">
    <source>
        <dbReference type="PIRSR" id="PIRSR603373-1"/>
    </source>
</evidence>
<dbReference type="Pfam" id="PF07670">
    <property type="entry name" value="Gate"/>
    <property type="match status" value="2"/>
</dbReference>
<feature type="transmembrane region" description="Helical" evidence="15">
    <location>
        <begin position="709"/>
        <end position="728"/>
    </location>
</feature>
<proteinExistence type="inferred from homology"/>
<evidence type="ECO:0000256" key="2">
    <source>
        <dbReference type="ARBA" id="ARBA00022448"/>
    </source>
</evidence>
<feature type="binding site" evidence="14">
    <location>
        <position position="38"/>
    </location>
    <ligand>
        <name>Mg(2+)</name>
        <dbReference type="ChEBI" id="CHEBI:18420"/>
        <label>2</label>
    </ligand>
</feature>